<dbReference type="PANTHER" id="PTHR43798:SF31">
    <property type="entry name" value="AB HYDROLASE SUPERFAMILY PROTEIN YCLE"/>
    <property type="match status" value="1"/>
</dbReference>
<dbReference type="InterPro" id="IPR029058">
    <property type="entry name" value="AB_hydrolase_fold"/>
</dbReference>
<evidence type="ECO:0000259" key="2">
    <source>
        <dbReference type="Pfam" id="PF00561"/>
    </source>
</evidence>
<dbReference type="GO" id="GO:0016020">
    <property type="term" value="C:membrane"/>
    <property type="evidence" value="ECO:0007669"/>
    <property type="project" value="TreeGrafter"/>
</dbReference>
<dbReference type="Gene3D" id="3.40.50.1820">
    <property type="entry name" value="alpha/beta hydrolase"/>
    <property type="match status" value="1"/>
</dbReference>
<sequence>GLPNSRFGSSLNCGLLRLRRQMCRLFSSVKVSPSVEIVEIRPGRKLAIYTNRTSEIYRGKGVLFFIHGVGGSAKIWHNQVEHFLLKGYQTVVVDLAGHGNSPLLANYLFCGESSLLANENSVVVCCRCPKTQPLRQQCHFEEHVKDVQAVFDKYVATQILTLKVEETNVRETLELEDFHVIVVGHSYGTSLAVRLAESRSQLVDRLVLISGGAPIPLKPEPGLLSLPSMCLALCTPCIRWGFLRLAFGKPRPIEHYPESSTSKPVTVPVSVEKPLTASRLEHPKSLYSRPTKLEMKETFCLNAYTLRATMAGQIWQEGTKEFYEKLNLPVLLISGANDKLVPLSEEEEALH</sequence>
<evidence type="ECO:0000313" key="3">
    <source>
        <dbReference type="EMBL" id="JAP54429.1"/>
    </source>
</evidence>
<feature type="domain" description="AB hydrolase-1" evidence="2">
    <location>
        <begin position="62"/>
        <end position="217"/>
    </location>
</feature>
<dbReference type="InterPro" id="IPR050266">
    <property type="entry name" value="AB_hydrolase_sf"/>
</dbReference>
<reference evidence="3" key="1">
    <citation type="submission" date="2016-01" db="EMBL/GenBank/DDBJ databases">
        <title>Reference transcriptome for the parasite Schistocephalus solidus: insights into the molecular evolution of parasitism.</title>
        <authorList>
            <person name="Hebert F.O."/>
            <person name="Grambauer S."/>
            <person name="Barber I."/>
            <person name="Landry C.R."/>
            <person name="Aubin-Horth N."/>
        </authorList>
    </citation>
    <scope>NUCLEOTIDE SEQUENCE</scope>
</reference>
<accession>A0A0X3PS14</accession>
<evidence type="ECO:0000256" key="1">
    <source>
        <dbReference type="ARBA" id="ARBA00022801"/>
    </source>
</evidence>
<dbReference type="Pfam" id="PF00561">
    <property type="entry name" value="Abhydrolase_1"/>
    <property type="match status" value="1"/>
</dbReference>
<dbReference type="AlphaFoldDB" id="A0A0X3PS14"/>
<gene>
    <name evidence="3" type="primary">ABHD8</name>
    <name evidence="3" type="ORF">TR97819</name>
</gene>
<dbReference type="PANTHER" id="PTHR43798">
    <property type="entry name" value="MONOACYLGLYCEROL LIPASE"/>
    <property type="match status" value="1"/>
</dbReference>
<dbReference type="EMBL" id="GEEE01008796">
    <property type="protein sequence ID" value="JAP54429.1"/>
    <property type="molecule type" value="Transcribed_RNA"/>
</dbReference>
<keyword evidence="1 3" id="KW-0378">Hydrolase</keyword>
<feature type="non-terminal residue" evidence="3">
    <location>
        <position position="351"/>
    </location>
</feature>
<dbReference type="SUPFAM" id="SSF53474">
    <property type="entry name" value="alpha/beta-Hydrolases"/>
    <property type="match status" value="1"/>
</dbReference>
<protein>
    <submittedName>
        <fullName evidence="3">Abhydrolase domain-containing protein 8</fullName>
    </submittedName>
</protein>
<feature type="non-terminal residue" evidence="3">
    <location>
        <position position="1"/>
    </location>
</feature>
<dbReference type="GO" id="GO:0016787">
    <property type="term" value="F:hydrolase activity"/>
    <property type="evidence" value="ECO:0007669"/>
    <property type="project" value="UniProtKB-KW"/>
</dbReference>
<proteinExistence type="predicted"/>
<dbReference type="InterPro" id="IPR000073">
    <property type="entry name" value="AB_hydrolase_1"/>
</dbReference>
<organism evidence="3">
    <name type="scientific">Schistocephalus solidus</name>
    <name type="common">Tapeworm</name>
    <dbReference type="NCBI Taxonomy" id="70667"/>
    <lineage>
        <taxon>Eukaryota</taxon>
        <taxon>Metazoa</taxon>
        <taxon>Spiralia</taxon>
        <taxon>Lophotrochozoa</taxon>
        <taxon>Platyhelminthes</taxon>
        <taxon>Cestoda</taxon>
        <taxon>Eucestoda</taxon>
        <taxon>Diphyllobothriidea</taxon>
        <taxon>Diphyllobothriidae</taxon>
        <taxon>Schistocephalus</taxon>
    </lineage>
</organism>
<name>A0A0X3PS14_SCHSO</name>